<dbReference type="PANTHER" id="PTHR33751:SF1">
    <property type="entry name" value="CBB3-TYPE CYTOCHROME C OXIDASE SUBUNIT FIXP"/>
    <property type="match status" value="1"/>
</dbReference>
<evidence type="ECO:0000256" key="6">
    <source>
        <dbReference type="PROSITE-ProRule" id="PRU00433"/>
    </source>
</evidence>
<evidence type="ECO:0000313" key="10">
    <source>
        <dbReference type="Proteomes" id="UP000197535"/>
    </source>
</evidence>
<dbReference type="PRINTS" id="PR00605">
    <property type="entry name" value="CYTCHROMECIC"/>
</dbReference>
<dbReference type="GO" id="GO:0009055">
    <property type="term" value="F:electron transfer activity"/>
    <property type="evidence" value="ECO:0007669"/>
    <property type="project" value="InterPro"/>
</dbReference>
<keyword evidence="2 6" id="KW-0349">Heme</keyword>
<accession>A0A254TK18</accession>
<evidence type="ECO:0000256" key="4">
    <source>
        <dbReference type="ARBA" id="ARBA00022982"/>
    </source>
</evidence>
<sequence>MKLFATLLVAAVAAGFSGDLHAGDMFKGRQLYNSHCAVCHGAGGQATMPGAPSFARQERIIKPDFTLLASIRTGKNAMPAFQGILTDRDILDVIAYIRTMN</sequence>
<keyword evidence="5 6" id="KW-0408">Iron</keyword>
<dbReference type="PROSITE" id="PS51007">
    <property type="entry name" value="CYTC"/>
    <property type="match status" value="1"/>
</dbReference>
<dbReference type="SUPFAM" id="SSF46626">
    <property type="entry name" value="Cytochrome c"/>
    <property type="match status" value="1"/>
</dbReference>
<dbReference type="InterPro" id="IPR036909">
    <property type="entry name" value="Cyt_c-like_dom_sf"/>
</dbReference>
<comment type="caution">
    <text evidence="9">The sequence shown here is derived from an EMBL/GenBank/DDBJ whole genome shotgun (WGS) entry which is preliminary data.</text>
</comment>
<dbReference type="GO" id="GO:0020037">
    <property type="term" value="F:heme binding"/>
    <property type="evidence" value="ECO:0007669"/>
    <property type="project" value="InterPro"/>
</dbReference>
<name>A0A254TK18_9BURK</name>
<reference evidence="9 10" key="1">
    <citation type="submission" date="2016-02" db="EMBL/GenBank/DDBJ databases">
        <authorList>
            <person name="Wen L."/>
            <person name="He K."/>
            <person name="Yang H."/>
        </authorList>
    </citation>
    <scope>NUCLEOTIDE SEQUENCE [LARGE SCALE GENOMIC DNA]</scope>
    <source>
        <strain evidence="9 10">TSA40</strain>
    </source>
</reference>
<evidence type="ECO:0000259" key="8">
    <source>
        <dbReference type="PROSITE" id="PS51007"/>
    </source>
</evidence>
<dbReference type="Proteomes" id="UP000197535">
    <property type="component" value="Unassembled WGS sequence"/>
</dbReference>
<dbReference type="AlphaFoldDB" id="A0A254TK18"/>
<dbReference type="Pfam" id="PF13442">
    <property type="entry name" value="Cytochrome_CBB3"/>
    <property type="match status" value="1"/>
</dbReference>
<keyword evidence="3 6" id="KW-0479">Metal-binding</keyword>
<gene>
    <name evidence="9" type="ORF">AYR66_16915</name>
</gene>
<dbReference type="OrthoDB" id="9757546at2"/>
<keyword evidence="10" id="KW-1185">Reference proteome</keyword>
<dbReference type="PANTHER" id="PTHR33751">
    <property type="entry name" value="CBB3-TYPE CYTOCHROME C OXIDASE SUBUNIT FIXP"/>
    <property type="match status" value="1"/>
</dbReference>
<dbReference type="InterPro" id="IPR008168">
    <property type="entry name" value="Cyt_C_IC"/>
</dbReference>
<evidence type="ECO:0000256" key="3">
    <source>
        <dbReference type="ARBA" id="ARBA00022723"/>
    </source>
</evidence>
<feature type="chain" id="PRO_5012151706" evidence="7">
    <location>
        <begin position="23"/>
        <end position="101"/>
    </location>
</feature>
<evidence type="ECO:0000256" key="2">
    <source>
        <dbReference type="ARBA" id="ARBA00022617"/>
    </source>
</evidence>
<evidence type="ECO:0000256" key="7">
    <source>
        <dbReference type="SAM" id="SignalP"/>
    </source>
</evidence>
<evidence type="ECO:0000256" key="5">
    <source>
        <dbReference type="ARBA" id="ARBA00023004"/>
    </source>
</evidence>
<feature type="domain" description="Cytochrome c" evidence="8">
    <location>
        <begin position="23"/>
        <end position="101"/>
    </location>
</feature>
<dbReference type="InterPro" id="IPR009056">
    <property type="entry name" value="Cyt_c-like_dom"/>
</dbReference>
<dbReference type="EMBL" id="LSTO01000001">
    <property type="protein sequence ID" value="OWW22914.1"/>
    <property type="molecule type" value="Genomic_DNA"/>
</dbReference>
<evidence type="ECO:0000313" key="9">
    <source>
        <dbReference type="EMBL" id="OWW22914.1"/>
    </source>
</evidence>
<keyword evidence="1" id="KW-0813">Transport</keyword>
<evidence type="ECO:0000256" key="1">
    <source>
        <dbReference type="ARBA" id="ARBA00022448"/>
    </source>
</evidence>
<feature type="signal peptide" evidence="7">
    <location>
        <begin position="1"/>
        <end position="22"/>
    </location>
</feature>
<keyword evidence="7" id="KW-0732">Signal</keyword>
<organism evidence="9 10">
    <name type="scientific">Noviherbaspirillum denitrificans</name>
    <dbReference type="NCBI Taxonomy" id="1968433"/>
    <lineage>
        <taxon>Bacteria</taxon>
        <taxon>Pseudomonadati</taxon>
        <taxon>Pseudomonadota</taxon>
        <taxon>Betaproteobacteria</taxon>
        <taxon>Burkholderiales</taxon>
        <taxon>Oxalobacteraceae</taxon>
        <taxon>Noviherbaspirillum</taxon>
    </lineage>
</organism>
<keyword evidence="4" id="KW-0249">Electron transport</keyword>
<dbReference type="InterPro" id="IPR050597">
    <property type="entry name" value="Cytochrome_c_Oxidase_Subunit"/>
</dbReference>
<dbReference type="GO" id="GO:0005506">
    <property type="term" value="F:iron ion binding"/>
    <property type="evidence" value="ECO:0007669"/>
    <property type="project" value="InterPro"/>
</dbReference>
<proteinExistence type="predicted"/>
<protein>
    <submittedName>
        <fullName evidence="9">Cytochrome c, class I</fullName>
    </submittedName>
</protein>
<dbReference type="Gene3D" id="1.10.760.10">
    <property type="entry name" value="Cytochrome c-like domain"/>
    <property type="match status" value="1"/>
</dbReference>